<keyword evidence="3" id="KW-1185">Reference proteome</keyword>
<feature type="region of interest" description="Disordered" evidence="1">
    <location>
        <begin position="182"/>
        <end position="202"/>
    </location>
</feature>
<gene>
    <name evidence="2" type="ORF">LSH36_299g00051</name>
</gene>
<dbReference type="Proteomes" id="UP001208570">
    <property type="component" value="Unassembled WGS sequence"/>
</dbReference>
<feature type="compositionally biased region" description="Polar residues" evidence="1">
    <location>
        <begin position="189"/>
        <end position="202"/>
    </location>
</feature>
<organism evidence="2 3">
    <name type="scientific">Paralvinella palmiformis</name>
    <dbReference type="NCBI Taxonomy" id="53620"/>
    <lineage>
        <taxon>Eukaryota</taxon>
        <taxon>Metazoa</taxon>
        <taxon>Spiralia</taxon>
        <taxon>Lophotrochozoa</taxon>
        <taxon>Annelida</taxon>
        <taxon>Polychaeta</taxon>
        <taxon>Sedentaria</taxon>
        <taxon>Canalipalpata</taxon>
        <taxon>Terebellida</taxon>
        <taxon>Terebelliformia</taxon>
        <taxon>Alvinellidae</taxon>
        <taxon>Paralvinella</taxon>
    </lineage>
</organism>
<name>A0AAD9N166_9ANNE</name>
<dbReference type="EMBL" id="JAODUP010000299">
    <property type="protein sequence ID" value="KAK2153367.1"/>
    <property type="molecule type" value="Genomic_DNA"/>
</dbReference>
<dbReference type="AlphaFoldDB" id="A0AAD9N166"/>
<evidence type="ECO:0000256" key="1">
    <source>
        <dbReference type="SAM" id="MobiDB-lite"/>
    </source>
</evidence>
<protein>
    <submittedName>
        <fullName evidence="2">Uncharacterized protein</fullName>
    </submittedName>
</protein>
<comment type="caution">
    <text evidence="2">The sequence shown here is derived from an EMBL/GenBank/DDBJ whole genome shotgun (WGS) entry which is preliminary data.</text>
</comment>
<proteinExistence type="predicted"/>
<evidence type="ECO:0000313" key="3">
    <source>
        <dbReference type="Proteomes" id="UP001208570"/>
    </source>
</evidence>
<sequence>MTSDCPKINLDDIDDDLTMERMEASLMSRKRSLDEDEKSSVSDEISKKQMNIKGNEYYNSIVLSMKAECAMLSTSAQEEYLLSQKRLMPSQNELQAIYGRYASTIKIKGNPFLYCQVCMYKTNAEDDFRIHFLSNEHWQTVAKMEQPSNQKLIQTSDKMISVQQQPGLNLPGICSLINKKSHPSAGIKKTTSGAADSGSDTAESTCRPVLLSSLDQLDHIFSGIAAAESVSIQNPTSDGKTEERLNTEIDLRQNIIRRHLEGILEEHPDGQLSYNSLLEEIISYVDDGCDVIDLGIICDDVIKELFPSAHVVHIGSSQEYPFVKLIPIDNI</sequence>
<accession>A0AAD9N166</accession>
<reference evidence="2" key="1">
    <citation type="journal article" date="2023" name="Mol. Biol. Evol.">
        <title>Third-Generation Sequencing Reveals the Adaptive Role of the Epigenome in Three Deep-Sea Polychaetes.</title>
        <authorList>
            <person name="Perez M."/>
            <person name="Aroh O."/>
            <person name="Sun Y."/>
            <person name="Lan Y."/>
            <person name="Juniper S.K."/>
            <person name="Young C.R."/>
            <person name="Angers B."/>
            <person name="Qian P.Y."/>
        </authorList>
    </citation>
    <scope>NUCLEOTIDE SEQUENCE</scope>
    <source>
        <strain evidence="2">P08H-3</strain>
    </source>
</reference>
<evidence type="ECO:0000313" key="2">
    <source>
        <dbReference type="EMBL" id="KAK2153367.1"/>
    </source>
</evidence>